<organism evidence="2 3">
    <name type="scientific">Eiseniibacteriota bacterium</name>
    <dbReference type="NCBI Taxonomy" id="2212470"/>
    <lineage>
        <taxon>Bacteria</taxon>
        <taxon>Candidatus Eiseniibacteriota</taxon>
    </lineage>
</organism>
<evidence type="ECO:0000313" key="3">
    <source>
        <dbReference type="Proteomes" id="UP000317691"/>
    </source>
</evidence>
<proteinExistence type="predicted"/>
<evidence type="ECO:0008006" key="4">
    <source>
        <dbReference type="Google" id="ProtNLM"/>
    </source>
</evidence>
<evidence type="ECO:0000256" key="1">
    <source>
        <dbReference type="SAM" id="Phobius"/>
    </source>
</evidence>
<evidence type="ECO:0000313" key="2">
    <source>
        <dbReference type="EMBL" id="TMQ66900.1"/>
    </source>
</evidence>
<gene>
    <name evidence="2" type="ORF">E6K79_01215</name>
</gene>
<feature type="transmembrane region" description="Helical" evidence="1">
    <location>
        <begin position="137"/>
        <end position="160"/>
    </location>
</feature>
<feature type="transmembrane region" description="Helical" evidence="1">
    <location>
        <begin position="30"/>
        <end position="50"/>
    </location>
</feature>
<keyword evidence="1" id="KW-0472">Membrane</keyword>
<feature type="transmembrane region" description="Helical" evidence="1">
    <location>
        <begin position="62"/>
        <end position="87"/>
    </location>
</feature>
<feature type="transmembrane region" description="Helical" evidence="1">
    <location>
        <begin position="99"/>
        <end position="117"/>
    </location>
</feature>
<protein>
    <recommendedName>
        <fullName evidence="4">Queuosine precursor transporter</fullName>
    </recommendedName>
</protein>
<sequence>MLLTGYIALVVAAGGIALWGVGAPDPTIGWLSLWFWLLANLLGEVLWLPAPKGRGYLSMANAANFATLILLSPSSAIAVTATAGLIADLLFRRRAWYQALFNSAACALTVAAASLVFSHTGGMSSSVDAILSPLNAVPLLLSGLTYFLLNTWLVSGVVALHRREAIWTVWRTSFAFSYELVGAVVLKLLGYLFAILFLTWGYMSAFLAVIATYFIRDAYIRYVAQTEAAARPAAPAPDRRPTS</sequence>
<name>A0A538TTE7_UNCEI</name>
<dbReference type="Proteomes" id="UP000317691">
    <property type="component" value="Unassembled WGS sequence"/>
</dbReference>
<feature type="transmembrane region" description="Helical" evidence="1">
    <location>
        <begin position="192"/>
        <end position="215"/>
    </location>
</feature>
<dbReference type="EMBL" id="VBOZ01000007">
    <property type="protein sequence ID" value="TMQ66900.1"/>
    <property type="molecule type" value="Genomic_DNA"/>
</dbReference>
<feature type="transmembrane region" description="Helical" evidence="1">
    <location>
        <begin position="6"/>
        <end position="23"/>
    </location>
</feature>
<accession>A0A538TTE7</accession>
<dbReference type="AlphaFoldDB" id="A0A538TTE7"/>
<keyword evidence="1" id="KW-0812">Transmembrane</keyword>
<reference evidence="2 3" key="1">
    <citation type="journal article" date="2019" name="Nat. Microbiol.">
        <title>Mediterranean grassland soil C-N compound turnover is dependent on rainfall and depth, and is mediated by genomically divergent microorganisms.</title>
        <authorList>
            <person name="Diamond S."/>
            <person name="Andeer P.F."/>
            <person name="Li Z."/>
            <person name="Crits-Christoph A."/>
            <person name="Burstein D."/>
            <person name="Anantharaman K."/>
            <person name="Lane K.R."/>
            <person name="Thomas B.C."/>
            <person name="Pan C."/>
            <person name="Northen T.R."/>
            <person name="Banfield J.F."/>
        </authorList>
    </citation>
    <scope>NUCLEOTIDE SEQUENCE [LARGE SCALE GENOMIC DNA]</scope>
    <source>
        <strain evidence="2">WS_9</strain>
    </source>
</reference>
<comment type="caution">
    <text evidence="2">The sequence shown here is derived from an EMBL/GenBank/DDBJ whole genome shotgun (WGS) entry which is preliminary data.</text>
</comment>
<feature type="transmembrane region" description="Helical" evidence="1">
    <location>
        <begin position="167"/>
        <end position="186"/>
    </location>
</feature>
<keyword evidence="1" id="KW-1133">Transmembrane helix</keyword>